<keyword evidence="6" id="KW-0254">Endocytosis</keyword>
<keyword evidence="9 15" id="KW-1133">Transmembrane helix</keyword>
<reference evidence="17" key="1">
    <citation type="submission" date="2014-03" db="EMBL/GenBank/DDBJ databases">
        <authorList>
            <person name="Aksoy S."/>
            <person name="Warren W."/>
            <person name="Wilson R.K."/>
        </authorList>
    </citation>
    <scope>NUCLEOTIDE SEQUENCE [LARGE SCALE GENOMIC DNA]</scope>
    <source>
        <strain evidence="17">IAEA</strain>
    </source>
</reference>
<dbReference type="EnsemblMetazoa" id="GPAI038466-RA">
    <property type="protein sequence ID" value="GPAI038466-PA"/>
    <property type="gene ID" value="GPAI038466"/>
</dbReference>
<dbReference type="GO" id="GO:0005886">
    <property type="term" value="C:plasma membrane"/>
    <property type="evidence" value="ECO:0007669"/>
    <property type="project" value="UniProtKB-SubCell"/>
</dbReference>
<dbReference type="Pfam" id="PF00057">
    <property type="entry name" value="Ldl_recept_a"/>
    <property type="match status" value="2"/>
</dbReference>
<feature type="transmembrane region" description="Helical" evidence="15">
    <location>
        <begin position="151"/>
        <end position="182"/>
    </location>
</feature>
<dbReference type="Gene3D" id="4.10.400.10">
    <property type="entry name" value="Low-density Lipoprotein Receptor"/>
    <property type="match status" value="2"/>
</dbReference>
<evidence type="ECO:0000256" key="14">
    <source>
        <dbReference type="PROSITE-ProRule" id="PRU00124"/>
    </source>
</evidence>
<keyword evidence="8" id="KW-0677">Repeat</keyword>
<dbReference type="GO" id="GO:0006897">
    <property type="term" value="P:endocytosis"/>
    <property type="evidence" value="ECO:0007669"/>
    <property type="project" value="UniProtKB-KW"/>
</dbReference>
<dbReference type="InterPro" id="IPR050685">
    <property type="entry name" value="LDLR"/>
</dbReference>
<feature type="disulfide bond" evidence="14">
    <location>
        <begin position="54"/>
        <end position="72"/>
    </location>
</feature>
<evidence type="ECO:0000256" key="3">
    <source>
        <dbReference type="ARBA" id="ARBA00022475"/>
    </source>
</evidence>
<evidence type="ECO:0000256" key="9">
    <source>
        <dbReference type="ARBA" id="ARBA00022989"/>
    </source>
</evidence>
<sequence length="183" mass="20324">MSLYSTGIYSDRQTCERVPGRSKGRKSQNSFRVFTFNEHNKHMKSSCEEGRFRCNNGNCIPNRWRCDQENDCADGSDETPAMCMNYCKHHEIKCKNGEQCIPISWKCDGSPDCRDKSDEENCPLIGISYNNSINRSIGIDNSCSIVISNSVILALTLWCIGTILALVTALALNAALALTLALA</sequence>
<feature type="disulfide bond" evidence="14">
    <location>
        <begin position="47"/>
        <end position="59"/>
    </location>
</feature>
<dbReference type="InterPro" id="IPR023415">
    <property type="entry name" value="LDLR_class-A_CS"/>
</dbReference>
<evidence type="ECO:0000256" key="2">
    <source>
        <dbReference type="ARBA" id="ARBA00004613"/>
    </source>
</evidence>
<evidence type="ECO:0000256" key="12">
    <source>
        <dbReference type="ARBA" id="ARBA00023170"/>
    </source>
</evidence>
<evidence type="ECO:0000256" key="4">
    <source>
        <dbReference type="ARBA" id="ARBA00022525"/>
    </source>
</evidence>
<keyword evidence="11 14" id="KW-1015">Disulfide bond</keyword>
<keyword evidence="10 15" id="KW-0472">Membrane</keyword>
<reference evidence="16" key="2">
    <citation type="submission" date="2020-05" db="UniProtKB">
        <authorList>
            <consortium name="EnsemblMetazoa"/>
        </authorList>
    </citation>
    <scope>IDENTIFICATION</scope>
    <source>
        <strain evidence="16">IAEA</strain>
    </source>
</reference>
<dbReference type="SMART" id="SM00192">
    <property type="entry name" value="LDLa"/>
    <property type="match status" value="2"/>
</dbReference>
<dbReference type="SUPFAM" id="SSF57424">
    <property type="entry name" value="LDL receptor-like module"/>
    <property type="match status" value="2"/>
</dbReference>
<dbReference type="PROSITE" id="PS01209">
    <property type="entry name" value="LDLRA_1"/>
    <property type="match status" value="2"/>
</dbReference>
<dbReference type="CDD" id="cd00112">
    <property type="entry name" value="LDLa"/>
    <property type="match status" value="2"/>
</dbReference>
<evidence type="ECO:0000256" key="7">
    <source>
        <dbReference type="ARBA" id="ARBA00022692"/>
    </source>
</evidence>
<dbReference type="VEuPathDB" id="VectorBase:GPAI038466"/>
<organism evidence="16 17">
    <name type="scientific">Glossina pallidipes</name>
    <name type="common">Tsetse fly</name>
    <dbReference type="NCBI Taxonomy" id="7398"/>
    <lineage>
        <taxon>Eukaryota</taxon>
        <taxon>Metazoa</taxon>
        <taxon>Ecdysozoa</taxon>
        <taxon>Arthropoda</taxon>
        <taxon>Hexapoda</taxon>
        <taxon>Insecta</taxon>
        <taxon>Pterygota</taxon>
        <taxon>Neoptera</taxon>
        <taxon>Endopterygota</taxon>
        <taxon>Diptera</taxon>
        <taxon>Brachycera</taxon>
        <taxon>Muscomorpha</taxon>
        <taxon>Hippoboscoidea</taxon>
        <taxon>Glossinidae</taxon>
        <taxon>Glossina</taxon>
    </lineage>
</organism>
<keyword evidence="17" id="KW-1185">Reference proteome</keyword>
<evidence type="ECO:0000256" key="15">
    <source>
        <dbReference type="SAM" id="Phobius"/>
    </source>
</evidence>
<keyword evidence="4" id="KW-0964">Secreted</keyword>
<keyword evidence="13" id="KW-0325">Glycoprotein</keyword>
<accession>A0A1B0A9H4</accession>
<dbReference type="Proteomes" id="UP000092445">
    <property type="component" value="Unassembled WGS sequence"/>
</dbReference>
<dbReference type="STRING" id="7398.A0A1B0A9H4"/>
<name>A0A1B0A9H4_GLOPL</name>
<keyword evidence="3" id="KW-1003">Cell membrane</keyword>
<keyword evidence="7 15" id="KW-0812">Transmembrane</keyword>
<protein>
    <submittedName>
        <fullName evidence="16">Uncharacterized protein</fullName>
    </submittedName>
</protein>
<comment type="subcellular location">
    <subcellularLocation>
        <location evidence="1">Cell membrane</location>
        <topology evidence="1">Single-pass type I membrane protein</topology>
    </subcellularLocation>
    <subcellularLocation>
        <location evidence="2">Secreted</location>
    </subcellularLocation>
</comment>
<evidence type="ECO:0000256" key="1">
    <source>
        <dbReference type="ARBA" id="ARBA00004251"/>
    </source>
</evidence>
<dbReference type="FunFam" id="4.10.400.10:FF:000045">
    <property type="entry name" value="Low-density lipoprotein receptor-related protein 2"/>
    <property type="match status" value="1"/>
</dbReference>
<dbReference type="GO" id="GO:0005576">
    <property type="term" value="C:extracellular region"/>
    <property type="evidence" value="ECO:0007669"/>
    <property type="project" value="UniProtKB-SubCell"/>
</dbReference>
<feature type="disulfide bond" evidence="14">
    <location>
        <begin position="107"/>
        <end position="122"/>
    </location>
</feature>
<keyword evidence="12" id="KW-0675">Receptor</keyword>
<evidence type="ECO:0000313" key="17">
    <source>
        <dbReference type="Proteomes" id="UP000092445"/>
    </source>
</evidence>
<evidence type="ECO:0000313" key="16">
    <source>
        <dbReference type="EnsemblMetazoa" id="GPAI038466-PA"/>
    </source>
</evidence>
<keyword evidence="5" id="KW-0245">EGF-like domain</keyword>
<proteinExistence type="predicted"/>
<dbReference type="InterPro" id="IPR036055">
    <property type="entry name" value="LDL_receptor-like_sf"/>
</dbReference>
<evidence type="ECO:0000256" key="13">
    <source>
        <dbReference type="ARBA" id="ARBA00023180"/>
    </source>
</evidence>
<evidence type="ECO:0000256" key="11">
    <source>
        <dbReference type="ARBA" id="ARBA00023157"/>
    </source>
</evidence>
<evidence type="ECO:0000256" key="8">
    <source>
        <dbReference type="ARBA" id="ARBA00022737"/>
    </source>
</evidence>
<dbReference type="FunFam" id="4.10.400.10:FF:000030">
    <property type="entry name" value="Sortilin related receptor 1"/>
    <property type="match status" value="1"/>
</dbReference>
<dbReference type="InterPro" id="IPR002172">
    <property type="entry name" value="LDrepeatLR_classA_rpt"/>
</dbReference>
<comment type="caution">
    <text evidence="14">Lacks conserved residue(s) required for the propagation of feature annotation.</text>
</comment>
<evidence type="ECO:0000256" key="10">
    <source>
        <dbReference type="ARBA" id="ARBA00023136"/>
    </source>
</evidence>
<evidence type="ECO:0000256" key="6">
    <source>
        <dbReference type="ARBA" id="ARBA00022583"/>
    </source>
</evidence>
<dbReference type="AlphaFoldDB" id="A0A1B0A9H4"/>
<evidence type="ECO:0000256" key="5">
    <source>
        <dbReference type="ARBA" id="ARBA00022536"/>
    </source>
</evidence>
<dbReference type="PRINTS" id="PR00261">
    <property type="entry name" value="LDLRECEPTOR"/>
</dbReference>
<dbReference type="PROSITE" id="PS50068">
    <property type="entry name" value="LDLRA_2"/>
    <property type="match status" value="2"/>
</dbReference>
<dbReference type="PANTHER" id="PTHR24270">
    <property type="entry name" value="LOW-DENSITY LIPOPROTEIN RECEPTOR-RELATED"/>
    <property type="match status" value="1"/>
</dbReference>